<organism evidence="1 2">
    <name type="scientific">Fusarium oligoseptatum</name>
    <dbReference type="NCBI Taxonomy" id="2604345"/>
    <lineage>
        <taxon>Eukaryota</taxon>
        <taxon>Fungi</taxon>
        <taxon>Dikarya</taxon>
        <taxon>Ascomycota</taxon>
        <taxon>Pezizomycotina</taxon>
        <taxon>Sordariomycetes</taxon>
        <taxon>Hypocreomycetidae</taxon>
        <taxon>Hypocreales</taxon>
        <taxon>Nectriaceae</taxon>
        <taxon>Fusarium</taxon>
        <taxon>Fusarium solani species complex</taxon>
    </lineage>
</organism>
<dbReference type="AlphaFoldDB" id="A0A428TQS4"/>
<dbReference type="Proteomes" id="UP000287144">
    <property type="component" value="Unassembled WGS sequence"/>
</dbReference>
<proteinExistence type="predicted"/>
<dbReference type="STRING" id="1325735.A0A428TQS4"/>
<gene>
    <name evidence="1" type="ORF">CEP52_006909</name>
</gene>
<name>A0A428TQS4_9HYPO</name>
<keyword evidence="2" id="KW-1185">Reference proteome</keyword>
<evidence type="ECO:0000313" key="2">
    <source>
        <dbReference type="Proteomes" id="UP000287144"/>
    </source>
</evidence>
<comment type="caution">
    <text evidence="1">The sequence shown here is derived from an EMBL/GenBank/DDBJ whole genome shotgun (WGS) entry which is preliminary data.</text>
</comment>
<dbReference type="EMBL" id="NKCK01000060">
    <property type="protein sequence ID" value="RSM04352.1"/>
    <property type="molecule type" value="Genomic_DNA"/>
</dbReference>
<protein>
    <submittedName>
        <fullName evidence="1">Uncharacterized protein</fullName>
    </submittedName>
</protein>
<sequence length="133" mass="14799">MFCSASDQGSHNTEASFPGNWNLCLRVGGATFTGEKLMWVEDSVDFWFPGHSAPLRSSDAKSTVSESGSSAFKAMSTGNERKFPRTEEILSKKFKEKIKARNPRGSKKPDIASLEWDENKKALEDLFTYIKGP</sequence>
<evidence type="ECO:0000313" key="1">
    <source>
        <dbReference type="EMBL" id="RSM04352.1"/>
    </source>
</evidence>
<reference evidence="1 2" key="1">
    <citation type="submission" date="2017-06" db="EMBL/GenBank/DDBJ databases">
        <title>Comparative genomic analysis of Ambrosia Fusariam Clade fungi.</title>
        <authorList>
            <person name="Stajich J.E."/>
            <person name="Carrillo J."/>
            <person name="Kijimoto T."/>
            <person name="Eskalen A."/>
            <person name="O'Donnell K."/>
            <person name="Kasson M."/>
        </authorList>
    </citation>
    <scope>NUCLEOTIDE SEQUENCE [LARGE SCALE GENOMIC DNA]</scope>
    <source>
        <strain evidence="1 2">NRRL62579</strain>
    </source>
</reference>
<accession>A0A428TQS4</accession>